<evidence type="ECO:0000313" key="2">
    <source>
        <dbReference type="Proteomes" id="UP000605676"/>
    </source>
</evidence>
<organism evidence="1 2">
    <name type="scientific">Carboxylicivirga marina</name>
    <dbReference type="NCBI Taxonomy" id="2800988"/>
    <lineage>
        <taxon>Bacteria</taxon>
        <taxon>Pseudomonadati</taxon>
        <taxon>Bacteroidota</taxon>
        <taxon>Bacteroidia</taxon>
        <taxon>Marinilabiliales</taxon>
        <taxon>Marinilabiliaceae</taxon>
        <taxon>Carboxylicivirga</taxon>
    </lineage>
</organism>
<proteinExistence type="predicted"/>
<dbReference type="Gene3D" id="3.40.630.30">
    <property type="match status" value="1"/>
</dbReference>
<dbReference type="RefSeq" id="WP_200465903.1">
    <property type="nucleotide sequence ID" value="NZ_JAENRR010000039.1"/>
</dbReference>
<protein>
    <recommendedName>
        <fullName evidence="3">BioF2-like acetyltransferase domain-containing protein</fullName>
    </recommendedName>
</protein>
<sequence length="316" mass="36903">MDFRLLERDEIDDEKWDGCIEKSINETPLAYTSNLDIICTNWQGVVIDDYSLVIPLPIVKRLGYQLVQMPPEIQNFGAFYHNPKYDFNLELIFKKYLSKSFKFISYSFVYQNKLSSEGSRQRRTHYLFLGQPYEAIKCRYEARHRSNIKKFEKETLKIYEGKDPSELFRIRNKMSRSNSALKIGNQTRNLLSQLIHKTIKEGNGTLIYVEKDGEVISGGFFIKGRKRDVFLLSVSLKKGKEIKASFGVVDYYIKKMSGQDRILDLCGSDIEGIALFLRGFGAESVGYCQYERNNLPWFLKLVKRYNLYKKLKDILS</sequence>
<accession>A0ABS1HLX7</accession>
<dbReference type="EMBL" id="JAENRR010000039">
    <property type="protein sequence ID" value="MBK3518676.1"/>
    <property type="molecule type" value="Genomic_DNA"/>
</dbReference>
<dbReference type="SUPFAM" id="SSF55729">
    <property type="entry name" value="Acyl-CoA N-acyltransferases (Nat)"/>
    <property type="match status" value="1"/>
</dbReference>
<name>A0ABS1HLX7_9BACT</name>
<gene>
    <name evidence="1" type="ORF">JIV24_15120</name>
</gene>
<reference evidence="1 2" key="1">
    <citation type="submission" date="2021-01" db="EMBL/GenBank/DDBJ databases">
        <title>Carboxyliciviraga sp.nov., isolated from coastal sediments.</title>
        <authorList>
            <person name="Lu D."/>
            <person name="Zhang T."/>
        </authorList>
    </citation>
    <scope>NUCLEOTIDE SEQUENCE [LARGE SCALE GENOMIC DNA]</scope>
    <source>
        <strain evidence="1 2">N1Y132</strain>
    </source>
</reference>
<dbReference type="Proteomes" id="UP000605676">
    <property type="component" value="Unassembled WGS sequence"/>
</dbReference>
<dbReference type="InterPro" id="IPR016181">
    <property type="entry name" value="Acyl_CoA_acyltransferase"/>
</dbReference>
<keyword evidence="2" id="KW-1185">Reference proteome</keyword>
<evidence type="ECO:0000313" key="1">
    <source>
        <dbReference type="EMBL" id="MBK3518676.1"/>
    </source>
</evidence>
<evidence type="ECO:0008006" key="3">
    <source>
        <dbReference type="Google" id="ProtNLM"/>
    </source>
</evidence>
<comment type="caution">
    <text evidence="1">The sequence shown here is derived from an EMBL/GenBank/DDBJ whole genome shotgun (WGS) entry which is preliminary data.</text>
</comment>